<keyword evidence="2" id="KW-1185">Reference proteome</keyword>
<organism evidence="1 2">
    <name type="scientific">Pleurodeles waltl</name>
    <name type="common">Iberian ribbed newt</name>
    <dbReference type="NCBI Taxonomy" id="8319"/>
    <lineage>
        <taxon>Eukaryota</taxon>
        <taxon>Metazoa</taxon>
        <taxon>Chordata</taxon>
        <taxon>Craniata</taxon>
        <taxon>Vertebrata</taxon>
        <taxon>Euteleostomi</taxon>
        <taxon>Amphibia</taxon>
        <taxon>Batrachia</taxon>
        <taxon>Caudata</taxon>
        <taxon>Salamandroidea</taxon>
        <taxon>Salamandridae</taxon>
        <taxon>Pleurodelinae</taxon>
        <taxon>Pleurodeles</taxon>
    </lineage>
</organism>
<accession>A0AAV7LYZ9</accession>
<dbReference type="AlphaFoldDB" id="A0AAV7LYZ9"/>
<proteinExistence type="predicted"/>
<comment type="caution">
    <text evidence="1">The sequence shown here is derived from an EMBL/GenBank/DDBJ whole genome shotgun (WGS) entry which is preliminary data.</text>
</comment>
<name>A0AAV7LYZ9_PLEWA</name>
<dbReference type="Proteomes" id="UP001066276">
    <property type="component" value="Chromosome 10"/>
</dbReference>
<evidence type="ECO:0000313" key="1">
    <source>
        <dbReference type="EMBL" id="KAJ1096431.1"/>
    </source>
</evidence>
<gene>
    <name evidence="1" type="ORF">NDU88_001573</name>
</gene>
<protein>
    <submittedName>
        <fullName evidence="1">Uncharacterized protein</fullName>
    </submittedName>
</protein>
<reference evidence="1" key="1">
    <citation type="journal article" date="2022" name="bioRxiv">
        <title>Sequencing and chromosome-scale assembly of the giantPleurodeles waltlgenome.</title>
        <authorList>
            <person name="Brown T."/>
            <person name="Elewa A."/>
            <person name="Iarovenko S."/>
            <person name="Subramanian E."/>
            <person name="Araus A.J."/>
            <person name="Petzold A."/>
            <person name="Susuki M."/>
            <person name="Suzuki K.-i.T."/>
            <person name="Hayashi T."/>
            <person name="Toyoda A."/>
            <person name="Oliveira C."/>
            <person name="Osipova E."/>
            <person name="Leigh N.D."/>
            <person name="Simon A."/>
            <person name="Yun M.H."/>
        </authorList>
    </citation>
    <scope>NUCLEOTIDE SEQUENCE</scope>
    <source>
        <strain evidence="1">20211129_DDA</strain>
        <tissue evidence="1">Liver</tissue>
    </source>
</reference>
<dbReference type="EMBL" id="JANPWB010000014">
    <property type="protein sequence ID" value="KAJ1096431.1"/>
    <property type="molecule type" value="Genomic_DNA"/>
</dbReference>
<sequence length="133" mass="14850">MAYAKAGALRPKVEWRADKRADWRGTAAADSWTWMHAKGIAQPSNEGKEFREWLTLSAHRRPRRRSKAQPTKMQAATERVKALRDVTTHTENSLMLLQNNSQVHSDSDSGSSGFMVTGVIKGPDVTPQTAFDL</sequence>
<evidence type="ECO:0000313" key="2">
    <source>
        <dbReference type="Proteomes" id="UP001066276"/>
    </source>
</evidence>